<dbReference type="PANTHER" id="PTHR24096:SF149">
    <property type="entry name" value="AMP-BINDING DOMAIN-CONTAINING PROTEIN-RELATED"/>
    <property type="match status" value="1"/>
</dbReference>
<dbReference type="PROSITE" id="PS00455">
    <property type="entry name" value="AMP_BINDING"/>
    <property type="match status" value="1"/>
</dbReference>
<evidence type="ECO:0000256" key="2">
    <source>
        <dbReference type="ARBA" id="ARBA00022598"/>
    </source>
</evidence>
<dbReference type="InterPro" id="IPR042099">
    <property type="entry name" value="ANL_N_sf"/>
</dbReference>
<dbReference type="Proteomes" id="UP000176932">
    <property type="component" value="Unassembled WGS sequence"/>
</dbReference>
<comment type="similarity">
    <text evidence="1">Belongs to the ATP-dependent AMP-binding enzyme family.</text>
</comment>
<dbReference type="SUPFAM" id="SSF56801">
    <property type="entry name" value="Acetyl-CoA synthetase-like"/>
    <property type="match status" value="1"/>
</dbReference>
<reference evidence="4 5" key="1">
    <citation type="journal article" date="2016" name="Nat. Commun.">
        <title>Thousands of microbial genomes shed light on interconnected biogeochemical processes in an aquifer system.</title>
        <authorList>
            <person name="Anantharaman K."/>
            <person name="Brown C.T."/>
            <person name="Hug L.A."/>
            <person name="Sharon I."/>
            <person name="Castelle C.J."/>
            <person name="Probst A.J."/>
            <person name="Thomas B.C."/>
            <person name="Singh A."/>
            <person name="Wilkins M.J."/>
            <person name="Karaoz U."/>
            <person name="Brodie E.L."/>
            <person name="Williams K.H."/>
            <person name="Hubbard S.S."/>
            <person name="Banfield J.F."/>
        </authorList>
    </citation>
    <scope>NUCLEOTIDE SEQUENCE [LARGE SCALE GENOMIC DNA]</scope>
</reference>
<comment type="caution">
    <text evidence="4">The sequence shown here is derived from an EMBL/GenBank/DDBJ whole genome shotgun (WGS) entry which is preliminary data.</text>
</comment>
<dbReference type="Pfam" id="PF00501">
    <property type="entry name" value="AMP-binding"/>
    <property type="match status" value="1"/>
</dbReference>
<organism evidence="4 5">
    <name type="scientific">Candidatus Uhrbacteria bacterium RIFCSPLOWO2_01_FULL_53_9</name>
    <dbReference type="NCBI Taxonomy" id="1802403"/>
    <lineage>
        <taxon>Bacteria</taxon>
        <taxon>Candidatus Uhriibacteriota</taxon>
    </lineage>
</organism>
<dbReference type="EMBL" id="MGEL01000041">
    <property type="protein sequence ID" value="OGL83187.1"/>
    <property type="molecule type" value="Genomic_DNA"/>
</dbReference>
<feature type="domain" description="AMP-dependent synthetase/ligase" evidence="3">
    <location>
        <begin position="12"/>
        <end position="357"/>
    </location>
</feature>
<evidence type="ECO:0000313" key="5">
    <source>
        <dbReference type="Proteomes" id="UP000176932"/>
    </source>
</evidence>
<name>A0A1F7UZL2_9BACT</name>
<dbReference type="Gene3D" id="3.40.50.12780">
    <property type="entry name" value="N-terminal domain of ligase-like"/>
    <property type="match status" value="1"/>
</dbReference>
<dbReference type="PANTHER" id="PTHR24096">
    <property type="entry name" value="LONG-CHAIN-FATTY-ACID--COA LIGASE"/>
    <property type="match status" value="1"/>
</dbReference>
<dbReference type="GO" id="GO:0016405">
    <property type="term" value="F:CoA-ligase activity"/>
    <property type="evidence" value="ECO:0007669"/>
    <property type="project" value="TreeGrafter"/>
</dbReference>
<gene>
    <name evidence="4" type="ORF">A3B32_03630</name>
</gene>
<accession>A0A1F7UZL2</accession>
<keyword evidence="2" id="KW-0436">Ligase</keyword>
<dbReference type="InterPro" id="IPR000873">
    <property type="entry name" value="AMP-dep_synth/lig_dom"/>
</dbReference>
<evidence type="ECO:0000256" key="1">
    <source>
        <dbReference type="ARBA" id="ARBA00006432"/>
    </source>
</evidence>
<dbReference type="AlphaFoldDB" id="A0A1F7UZL2"/>
<sequence length="398" mass="44313">MSHQTIPDFLLAAARRLPEKIGLVFQERSYTYREILRRVSALRASMDGQVHPGEVVALLLPNGPEFIFGYFGILKAGCTVLLLPANISDENLQYQMKKTRARFIVSSEPYKAKLQRTGLWERLKHFPVAEILEGADVSPASLATPDGISTIIFTSGTTGEPKGVALRHRHVVAATKNICTYLQFQESDIDVNASSLSHSFGLGHIHCIFSVGGTVHLFRDTIDLRKILRTIVLERATTFGAVPAVLRLLVQHYPDELRACDLSLRFIQTNTSPLERSLVENIISCLPTTDFQYYYGLSEASRSTFITLNQQMERLASVGKPSPNVEVKVIGDSGERVVSGEIGEICLRGAHVIDSYFENREASKQIQDGWLHTGDVGFFDEEGYLYCKGRKGEMMNIS</sequence>
<proteinExistence type="inferred from homology"/>
<evidence type="ECO:0000259" key="3">
    <source>
        <dbReference type="Pfam" id="PF00501"/>
    </source>
</evidence>
<protein>
    <recommendedName>
        <fullName evidence="3">AMP-dependent synthetase/ligase domain-containing protein</fullName>
    </recommendedName>
</protein>
<feature type="non-terminal residue" evidence="4">
    <location>
        <position position="398"/>
    </location>
</feature>
<dbReference type="InterPro" id="IPR020845">
    <property type="entry name" value="AMP-binding_CS"/>
</dbReference>
<evidence type="ECO:0000313" key="4">
    <source>
        <dbReference type="EMBL" id="OGL83187.1"/>
    </source>
</evidence>